<sequence>MERDGEESDARPTTITLQLADRSICYPQGKLEDVLVRVDKFVFPANFIVMDFPADDDTPILLGRPFLATGRTLIDVEKGELTMRVNTQEVTFNVLKAMKYPNYDVEDVALIKSWDSLVQKQFIKDNDHLKNE</sequence>
<keyword evidence="2" id="KW-1185">Reference proteome</keyword>
<dbReference type="Gene3D" id="2.40.70.10">
    <property type="entry name" value="Acid Proteases"/>
    <property type="match status" value="1"/>
</dbReference>
<evidence type="ECO:0000313" key="2">
    <source>
        <dbReference type="Proteomes" id="UP000265520"/>
    </source>
</evidence>
<protein>
    <submittedName>
        <fullName evidence="1">Uncharacterized protein</fullName>
    </submittedName>
</protein>
<dbReference type="EMBL" id="LXQA010092703">
    <property type="protein sequence ID" value="MCI14509.1"/>
    <property type="molecule type" value="Genomic_DNA"/>
</dbReference>
<comment type="caution">
    <text evidence="1">The sequence shown here is derived from an EMBL/GenBank/DDBJ whole genome shotgun (WGS) entry which is preliminary data.</text>
</comment>
<dbReference type="PANTHER" id="PTHR33067">
    <property type="entry name" value="RNA-DIRECTED DNA POLYMERASE-RELATED"/>
    <property type="match status" value="1"/>
</dbReference>
<accession>A0A392PSN3</accession>
<dbReference type="PANTHER" id="PTHR33067:SF39">
    <property type="entry name" value="TRANSCRIPTION FACTOR INTERACTOR AND REGULATOR CCHC(ZN) FAMILY"/>
    <property type="match status" value="1"/>
</dbReference>
<reference evidence="1 2" key="1">
    <citation type="journal article" date="2018" name="Front. Plant Sci.">
        <title>Red Clover (Trifolium pratense) and Zigzag Clover (T. medium) - A Picture of Genomic Similarities and Differences.</title>
        <authorList>
            <person name="Dluhosova J."/>
            <person name="Istvanek J."/>
            <person name="Nedelnik J."/>
            <person name="Repkova J."/>
        </authorList>
    </citation>
    <scope>NUCLEOTIDE SEQUENCE [LARGE SCALE GENOMIC DNA]</scope>
    <source>
        <strain evidence="2">cv. 10/8</strain>
        <tissue evidence="1">Leaf</tissue>
    </source>
</reference>
<dbReference type="CDD" id="cd00303">
    <property type="entry name" value="retropepsin_like"/>
    <property type="match status" value="1"/>
</dbReference>
<dbReference type="InterPro" id="IPR021109">
    <property type="entry name" value="Peptidase_aspartic_dom_sf"/>
</dbReference>
<evidence type="ECO:0000313" key="1">
    <source>
        <dbReference type="EMBL" id="MCI14509.1"/>
    </source>
</evidence>
<dbReference type="AlphaFoldDB" id="A0A392PSN3"/>
<name>A0A392PSN3_9FABA</name>
<dbReference type="Proteomes" id="UP000265520">
    <property type="component" value="Unassembled WGS sequence"/>
</dbReference>
<proteinExistence type="predicted"/>
<organism evidence="1 2">
    <name type="scientific">Trifolium medium</name>
    <dbReference type="NCBI Taxonomy" id="97028"/>
    <lineage>
        <taxon>Eukaryota</taxon>
        <taxon>Viridiplantae</taxon>
        <taxon>Streptophyta</taxon>
        <taxon>Embryophyta</taxon>
        <taxon>Tracheophyta</taxon>
        <taxon>Spermatophyta</taxon>
        <taxon>Magnoliopsida</taxon>
        <taxon>eudicotyledons</taxon>
        <taxon>Gunneridae</taxon>
        <taxon>Pentapetalae</taxon>
        <taxon>rosids</taxon>
        <taxon>fabids</taxon>
        <taxon>Fabales</taxon>
        <taxon>Fabaceae</taxon>
        <taxon>Papilionoideae</taxon>
        <taxon>50 kb inversion clade</taxon>
        <taxon>NPAAA clade</taxon>
        <taxon>Hologalegina</taxon>
        <taxon>IRL clade</taxon>
        <taxon>Trifolieae</taxon>
        <taxon>Trifolium</taxon>
    </lineage>
</organism>